<dbReference type="PANTHER" id="PTHR12771:SF56">
    <property type="entry name" value="CED-12"/>
    <property type="match status" value="1"/>
</dbReference>
<name>A0A7S0EJM9_9CRYP</name>
<dbReference type="AlphaFoldDB" id="A0A7S0EJM9"/>
<sequence length="334" mass="38074">MEDDGLRRRGAHHHDRDVSDDDDHESSSLLKHTHVPSRGSATEHAGERESVCTSTISEGVRSLSRITTQIKEIRVEDVYRYWSIFQNWLYEVPTMARSWSAYIPSGTLSAFNFLKPPELTPEQEQLLAEFVEKNVGITYTHESHFHLLSKLWDLSFPNAEEKPEQHDQMWKRMGFQGNDPATDFRAAGMLPVLCLIFFAEAYPDKYMELLKRSNGKSAEESYPFACAAINVVYMLTDIMKLKTSTGNSASLQDAVAMRVNFAKMLEKNEKAFMELFCVVFLFLDNEWVRTNASYMQFPIVLKTTREKTLAALKSSAAKSPISVADIMGIELFDE</sequence>
<proteinExistence type="predicted"/>
<feature type="region of interest" description="Disordered" evidence="1">
    <location>
        <begin position="1"/>
        <end position="53"/>
    </location>
</feature>
<dbReference type="EMBL" id="HBEO01017177">
    <property type="protein sequence ID" value="CAD8486353.1"/>
    <property type="molecule type" value="Transcribed_RNA"/>
</dbReference>
<dbReference type="InterPro" id="IPR050868">
    <property type="entry name" value="ELMO_domain-containing"/>
</dbReference>
<reference evidence="3" key="1">
    <citation type="submission" date="2021-01" db="EMBL/GenBank/DDBJ databases">
        <authorList>
            <person name="Corre E."/>
            <person name="Pelletier E."/>
            <person name="Niang G."/>
            <person name="Scheremetjew M."/>
            <person name="Finn R."/>
            <person name="Kale V."/>
            <person name="Holt S."/>
            <person name="Cochrane G."/>
            <person name="Meng A."/>
            <person name="Brown T."/>
            <person name="Cohen L."/>
        </authorList>
    </citation>
    <scope>NUCLEOTIDE SEQUENCE</scope>
    <source>
        <strain evidence="3">CCMP325</strain>
    </source>
</reference>
<accession>A0A7S0EJM9</accession>
<dbReference type="PANTHER" id="PTHR12771">
    <property type="entry name" value="ENGULFMENT AND CELL MOTILITY"/>
    <property type="match status" value="1"/>
</dbReference>
<protein>
    <recommendedName>
        <fullName evidence="2">ELMO domain-containing protein</fullName>
    </recommendedName>
</protein>
<feature type="domain" description="ELMO" evidence="2">
    <location>
        <begin position="143"/>
        <end position="312"/>
    </location>
</feature>
<dbReference type="InterPro" id="IPR006816">
    <property type="entry name" value="ELMO_dom"/>
</dbReference>
<evidence type="ECO:0000259" key="2">
    <source>
        <dbReference type="PROSITE" id="PS51335"/>
    </source>
</evidence>
<gene>
    <name evidence="3" type="ORF">HPHI1048_LOCUS11678</name>
</gene>
<evidence type="ECO:0000256" key="1">
    <source>
        <dbReference type="SAM" id="MobiDB-lite"/>
    </source>
</evidence>
<evidence type="ECO:0000313" key="3">
    <source>
        <dbReference type="EMBL" id="CAD8486353.1"/>
    </source>
</evidence>
<organism evidence="3">
    <name type="scientific">Hanusia phi</name>
    <dbReference type="NCBI Taxonomy" id="3032"/>
    <lineage>
        <taxon>Eukaryota</taxon>
        <taxon>Cryptophyceae</taxon>
        <taxon>Pyrenomonadales</taxon>
        <taxon>Geminigeraceae</taxon>
        <taxon>Hanusia</taxon>
    </lineage>
</organism>
<dbReference type="Pfam" id="PF04727">
    <property type="entry name" value="ELMO_CED12"/>
    <property type="match status" value="1"/>
</dbReference>
<dbReference type="PROSITE" id="PS51335">
    <property type="entry name" value="ELMO"/>
    <property type="match status" value="1"/>
</dbReference>